<accession>A0A2N8Z9P5</accession>
<proteinExistence type="predicted"/>
<sequence>MKYVILGAFYAEGVGKDSGKKYDYGELHIGVPFQSWDNNNGKGVGRGFDASKLQFNKTPELLAKIESAAFPILADVKMEPSPEDPNKNIALDFDVITSLFDNLHDKGKKAI</sequence>
<dbReference type="EMBL" id="LT960611">
    <property type="protein sequence ID" value="SON48616.1"/>
    <property type="molecule type" value="Genomic_DNA"/>
</dbReference>
<reference evidence="1 2" key="1">
    <citation type="submission" date="2017-10" db="EMBL/GenBank/DDBJ databases">
        <authorList>
            <person name="Banno H."/>
            <person name="Chua N.-H."/>
        </authorList>
    </citation>
    <scope>NUCLEOTIDE SEQUENCE [LARGE SCALE GENOMIC DNA]</scope>
    <source>
        <strain evidence="1">Vibrio tapetis CECT4600</strain>
    </source>
</reference>
<dbReference type="KEGG" id="vta:A0637"/>
<gene>
    <name evidence="1" type="ORF">VTAP4600_A0637</name>
</gene>
<dbReference type="InterPro" id="IPR010008">
    <property type="entry name" value="Vibrio_Phage_CTX_RstB"/>
</dbReference>
<name>A0A2N8Z9P5_9VIBR</name>
<protein>
    <submittedName>
        <fullName evidence="1">Putative RstB2 protein</fullName>
    </submittedName>
</protein>
<dbReference type="OrthoDB" id="6292067at2"/>
<dbReference type="Pfam" id="PF07459">
    <property type="entry name" value="CTX_RstB"/>
    <property type="match status" value="1"/>
</dbReference>
<organism evidence="1 2">
    <name type="scientific">Vibrio tapetis subsp. tapetis</name>
    <dbReference type="NCBI Taxonomy" id="1671868"/>
    <lineage>
        <taxon>Bacteria</taxon>
        <taxon>Pseudomonadati</taxon>
        <taxon>Pseudomonadota</taxon>
        <taxon>Gammaproteobacteria</taxon>
        <taxon>Vibrionales</taxon>
        <taxon>Vibrionaceae</taxon>
        <taxon>Vibrio</taxon>
    </lineage>
</organism>
<dbReference type="RefSeq" id="WP_102521429.1">
    <property type="nucleotide sequence ID" value="NZ_LT960611.1"/>
</dbReference>
<dbReference type="AlphaFoldDB" id="A0A2N8Z9P5"/>
<evidence type="ECO:0000313" key="2">
    <source>
        <dbReference type="Proteomes" id="UP000235828"/>
    </source>
</evidence>
<evidence type="ECO:0000313" key="1">
    <source>
        <dbReference type="EMBL" id="SON48616.1"/>
    </source>
</evidence>
<keyword evidence="2" id="KW-1185">Reference proteome</keyword>
<dbReference type="Proteomes" id="UP000235828">
    <property type="component" value="Chromosome A"/>
</dbReference>